<comment type="caution">
    <text evidence="1">The sequence shown here is derived from an EMBL/GenBank/DDBJ whole genome shotgun (WGS) entry which is preliminary data.</text>
</comment>
<proteinExistence type="predicted"/>
<organism evidence="1 2">
    <name type="scientific">Sporotomaculum syntrophicum</name>
    <dbReference type="NCBI Taxonomy" id="182264"/>
    <lineage>
        <taxon>Bacteria</taxon>
        <taxon>Bacillati</taxon>
        <taxon>Bacillota</taxon>
        <taxon>Clostridia</taxon>
        <taxon>Eubacteriales</taxon>
        <taxon>Desulfallaceae</taxon>
        <taxon>Sporotomaculum</taxon>
    </lineage>
</organism>
<name>A0A9D2WM70_9FIRM</name>
<dbReference type="AlphaFoldDB" id="A0A9D2WM70"/>
<evidence type="ECO:0000313" key="2">
    <source>
        <dbReference type="Proteomes" id="UP000798488"/>
    </source>
</evidence>
<protein>
    <submittedName>
        <fullName evidence="1">Uncharacterized protein</fullName>
    </submittedName>
</protein>
<sequence>MGFGRFGTEKPEVENYEISLRGNKFKKTFCLRQNGLDVALADRAD</sequence>
<dbReference type="Proteomes" id="UP000798488">
    <property type="component" value="Unassembled WGS sequence"/>
</dbReference>
<gene>
    <name evidence="1" type="ORF">SPSYN_02944</name>
</gene>
<keyword evidence="2" id="KW-1185">Reference proteome</keyword>
<dbReference type="EMBL" id="LSRS01000008">
    <property type="protein sequence ID" value="KAF1084032.1"/>
    <property type="molecule type" value="Genomic_DNA"/>
</dbReference>
<reference evidence="1" key="1">
    <citation type="submission" date="2016-02" db="EMBL/GenBank/DDBJ databases">
        <title>Draft Genome Sequence of Sporotomaculum syntrophicum Strain FB, a Syntrophic Benzoate Degrader.</title>
        <authorList>
            <person name="Nobu M.K."/>
            <person name="Narihiro T."/>
            <person name="Qiu Y.-L."/>
            <person name="Ohashi A."/>
            <person name="Liu W.-T."/>
            <person name="Yuji S."/>
        </authorList>
    </citation>
    <scope>NUCLEOTIDE SEQUENCE</scope>
    <source>
        <strain evidence="1">FB</strain>
    </source>
</reference>
<evidence type="ECO:0000313" key="1">
    <source>
        <dbReference type="EMBL" id="KAF1084032.1"/>
    </source>
</evidence>
<accession>A0A9D2WM70</accession>